<sequence>MILALQELTSRFRLVKLDIAIKFDKGGTLPDFKGSMLHGWFGHALRGGGDNAYSILFGQHDAQHPKPYIICPSLDHKTKWQAGEIYHFELTLFGDAVAIVDKVLSAIKYGQKLGLGRERMPFKLITISSHTPRGKRLGVVPTLLSDWITAGINPEEQSELAIEFITPMRTKYHGQIVKAPVDDLNFWCRQVLRRLVKLSEYWVCDDTTLFKSIYEQQLPIQVSQSEKNGYFEDWQRYSLRQEEQLPFGGVKGQVSFYGFLGLAPVLMQIGEVLHIGSKTTFGLGKIETLG</sequence>
<protein>
    <submittedName>
        <fullName evidence="2">CRISPR system precrRNA processing endoribonuclease RAMP protein Cas6</fullName>
    </submittedName>
</protein>
<keyword evidence="3" id="KW-1185">Reference proteome</keyword>
<dbReference type="Pfam" id="PF10040">
    <property type="entry name" value="CRISPR_Cas6"/>
    <property type="match status" value="1"/>
</dbReference>
<dbReference type="EMBL" id="CP101527">
    <property type="protein sequence ID" value="UZW76585.1"/>
    <property type="molecule type" value="Genomic_DNA"/>
</dbReference>
<dbReference type="AlphaFoldDB" id="A0A9E8HLN0"/>
<dbReference type="RefSeq" id="WP_251812791.1">
    <property type="nucleotide sequence ID" value="NZ_CP101527.1"/>
</dbReference>
<evidence type="ECO:0000313" key="2">
    <source>
        <dbReference type="EMBL" id="UZW76585.1"/>
    </source>
</evidence>
<proteinExistence type="predicted"/>
<organism evidence="2 3">
    <name type="scientific">Alkalimarinus sediminis</name>
    <dbReference type="NCBI Taxonomy" id="1632866"/>
    <lineage>
        <taxon>Bacteria</taxon>
        <taxon>Pseudomonadati</taxon>
        <taxon>Pseudomonadota</taxon>
        <taxon>Gammaproteobacteria</taxon>
        <taxon>Alteromonadales</taxon>
        <taxon>Alteromonadaceae</taxon>
        <taxon>Alkalimarinus</taxon>
    </lineage>
</organism>
<dbReference type="Proteomes" id="UP001164472">
    <property type="component" value="Chromosome"/>
</dbReference>
<gene>
    <name evidence="2" type="primary">cas6</name>
    <name evidence="2" type="ORF">NNL22_08390</name>
</gene>
<name>A0A9E8HLN0_9ALTE</name>
<evidence type="ECO:0000313" key="3">
    <source>
        <dbReference type="Proteomes" id="UP001164472"/>
    </source>
</evidence>
<evidence type="ECO:0000259" key="1">
    <source>
        <dbReference type="Pfam" id="PF10040"/>
    </source>
</evidence>
<accession>A0A9E8HLN0</accession>
<dbReference type="KEGG" id="asem:NNL22_08390"/>
<reference evidence="2" key="1">
    <citation type="submission" date="2022-07" db="EMBL/GenBank/DDBJ databases">
        <title>Alkalimarinus sp. nov., isolated from gut of a Alitta virens.</title>
        <authorList>
            <person name="Yang A.I."/>
            <person name="Shin N.-R."/>
        </authorList>
    </citation>
    <scope>NUCLEOTIDE SEQUENCE</scope>
    <source>
        <strain evidence="2">FA028</strain>
    </source>
</reference>
<dbReference type="Gene3D" id="3.30.70.1900">
    <property type="match status" value="1"/>
</dbReference>
<feature type="domain" description="CRISPR-associated protein Cas6 C-terminal" evidence="1">
    <location>
        <begin position="162"/>
        <end position="286"/>
    </location>
</feature>
<dbReference type="InterPro" id="IPR019267">
    <property type="entry name" value="CRISPR-assoc_Cas6_C"/>
</dbReference>